<sequence length="268" mass="29297">MSDSQQAKANNLQEAKSDTNVSTPENVTEASNADFVTPKSTGEPIRVPGRKKKAIHVSKQKRVNKTYPLRDLETIHRPGEHPSYKQMIDEAIFSLDSRKGVSRAAIKNYIAKKYPVGDRNGAINTHIRKAIKNLVEQNALILVEGATQKSSRYRLAAEVKQRMKKDASKTESTPPKPKSEQVKKAGEAKKRKAPTAAKTKGTEAKKAKKTSEAKKVVKTRKPAKEKKINVVAKPKVKKSSAKKTPSAAIKKSPAAASKKSAKAKTVKA</sequence>
<evidence type="ECO:0000256" key="2">
    <source>
        <dbReference type="ARBA" id="ARBA00004286"/>
    </source>
</evidence>
<evidence type="ECO:0000256" key="5">
    <source>
        <dbReference type="ARBA" id="ARBA00023125"/>
    </source>
</evidence>
<dbReference type="GO" id="GO:0006334">
    <property type="term" value="P:nucleosome assembly"/>
    <property type="evidence" value="ECO:0007669"/>
    <property type="project" value="InterPro"/>
</dbReference>
<feature type="compositionally biased region" description="Basic and acidic residues" evidence="8">
    <location>
        <begin position="177"/>
        <end position="188"/>
    </location>
</feature>
<dbReference type="PANTHER" id="PTHR11467:SF36">
    <property type="entry name" value="HISTONE 24-RELATED"/>
    <property type="match status" value="1"/>
</dbReference>
<dbReference type="InterPro" id="IPR005818">
    <property type="entry name" value="Histone_H1/H5_H15"/>
</dbReference>
<keyword evidence="3 7" id="KW-0158">Chromosome</keyword>
<dbReference type="WBParaSite" id="ACRNAN_scaffold16881.g12228.t1">
    <property type="protein sequence ID" value="ACRNAN_scaffold16881.g12228.t1"/>
    <property type="gene ID" value="ACRNAN_scaffold16881.g12228"/>
</dbReference>
<evidence type="ECO:0000256" key="1">
    <source>
        <dbReference type="ARBA" id="ARBA00004123"/>
    </source>
</evidence>
<feature type="region of interest" description="Disordered" evidence="8">
    <location>
        <begin position="160"/>
        <end position="268"/>
    </location>
</feature>
<evidence type="ECO:0000256" key="7">
    <source>
        <dbReference type="RuleBase" id="RU003894"/>
    </source>
</evidence>
<feature type="compositionally biased region" description="Low complexity" evidence="8">
    <location>
        <begin position="242"/>
        <end position="258"/>
    </location>
</feature>
<dbReference type="Pfam" id="PF00538">
    <property type="entry name" value="Linker_histone"/>
    <property type="match status" value="1"/>
</dbReference>
<dbReference type="PROSITE" id="PS51504">
    <property type="entry name" value="H15"/>
    <property type="match status" value="1"/>
</dbReference>
<feature type="region of interest" description="Disordered" evidence="8">
    <location>
        <begin position="1"/>
        <end position="59"/>
    </location>
</feature>
<keyword evidence="4" id="KW-0007">Acetylation</keyword>
<accession>A0A914D101</accession>
<evidence type="ECO:0000256" key="4">
    <source>
        <dbReference type="ARBA" id="ARBA00022990"/>
    </source>
</evidence>
<dbReference type="PANTHER" id="PTHR11467">
    <property type="entry name" value="HISTONE H1"/>
    <property type="match status" value="1"/>
</dbReference>
<evidence type="ECO:0000313" key="11">
    <source>
        <dbReference type="WBParaSite" id="ACRNAN_scaffold16881.g12228.t1"/>
    </source>
</evidence>
<dbReference type="GO" id="GO:0003690">
    <property type="term" value="F:double-stranded DNA binding"/>
    <property type="evidence" value="ECO:0007669"/>
    <property type="project" value="TreeGrafter"/>
</dbReference>
<dbReference type="AlphaFoldDB" id="A0A914D101"/>
<proteinExistence type="inferred from homology"/>
<dbReference type="Proteomes" id="UP000887540">
    <property type="component" value="Unplaced"/>
</dbReference>
<dbReference type="GO" id="GO:0030261">
    <property type="term" value="P:chromosome condensation"/>
    <property type="evidence" value="ECO:0007669"/>
    <property type="project" value="TreeGrafter"/>
</dbReference>
<dbReference type="Gene3D" id="1.10.10.10">
    <property type="entry name" value="Winged helix-like DNA-binding domain superfamily/Winged helix DNA-binding domain"/>
    <property type="match status" value="1"/>
</dbReference>
<feature type="compositionally biased region" description="Basic and acidic residues" evidence="8">
    <location>
        <begin position="160"/>
        <end position="169"/>
    </location>
</feature>
<feature type="compositionally biased region" description="Polar residues" evidence="8">
    <location>
        <begin position="1"/>
        <end position="31"/>
    </location>
</feature>
<protein>
    <submittedName>
        <fullName evidence="11">H15 domain-containing protein</fullName>
    </submittedName>
</protein>
<reference evidence="11" key="1">
    <citation type="submission" date="2022-11" db="UniProtKB">
        <authorList>
            <consortium name="WormBaseParasite"/>
        </authorList>
    </citation>
    <scope>IDENTIFICATION</scope>
</reference>
<evidence type="ECO:0000256" key="3">
    <source>
        <dbReference type="ARBA" id="ARBA00022454"/>
    </source>
</evidence>
<dbReference type="GO" id="GO:0030527">
    <property type="term" value="F:structural constituent of chromatin"/>
    <property type="evidence" value="ECO:0007669"/>
    <property type="project" value="InterPro"/>
</dbReference>
<dbReference type="CDD" id="cd00073">
    <property type="entry name" value="H15"/>
    <property type="match status" value="1"/>
</dbReference>
<feature type="compositionally biased region" description="Basic residues" evidence="8">
    <location>
        <begin position="259"/>
        <end position="268"/>
    </location>
</feature>
<organism evidence="10 11">
    <name type="scientific">Acrobeloides nanus</name>
    <dbReference type="NCBI Taxonomy" id="290746"/>
    <lineage>
        <taxon>Eukaryota</taxon>
        <taxon>Metazoa</taxon>
        <taxon>Ecdysozoa</taxon>
        <taxon>Nematoda</taxon>
        <taxon>Chromadorea</taxon>
        <taxon>Rhabditida</taxon>
        <taxon>Tylenchina</taxon>
        <taxon>Cephalobomorpha</taxon>
        <taxon>Cephaloboidea</taxon>
        <taxon>Cephalobidae</taxon>
        <taxon>Acrobeloides</taxon>
    </lineage>
</organism>
<feature type="compositionally biased region" description="Basic and acidic residues" evidence="8">
    <location>
        <begin position="200"/>
        <end position="215"/>
    </location>
</feature>
<comment type="similarity">
    <text evidence="7">Belongs to the histone H1/H5 family.</text>
</comment>
<dbReference type="InterPro" id="IPR036390">
    <property type="entry name" value="WH_DNA-bd_sf"/>
</dbReference>
<keyword evidence="6 7" id="KW-0539">Nucleus</keyword>
<name>A0A914D101_9BILA</name>
<dbReference type="PRINTS" id="PR00624">
    <property type="entry name" value="HISTONEH5"/>
</dbReference>
<evidence type="ECO:0000256" key="6">
    <source>
        <dbReference type="ARBA" id="ARBA00023242"/>
    </source>
</evidence>
<dbReference type="GO" id="GO:0000786">
    <property type="term" value="C:nucleosome"/>
    <property type="evidence" value="ECO:0007669"/>
    <property type="project" value="InterPro"/>
</dbReference>
<keyword evidence="10" id="KW-1185">Reference proteome</keyword>
<feature type="domain" description="H15" evidence="9">
    <location>
        <begin position="80"/>
        <end position="157"/>
    </location>
</feature>
<keyword evidence="5 7" id="KW-0238">DNA-binding</keyword>
<dbReference type="GO" id="GO:0045910">
    <property type="term" value="P:negative regulation of DNA recombination"/>
    <property type="evidence" value="ECO:0007669"/>
    <property type="project" value="TreeGrafter"/>
</dbReference>
<dbReference type="SMART" id="SM00526">
    <property type="entry name" value="H15"/>
    <property type="match status" value="1"/>
</dbReference>
<dbReference type="InterPro" id="IPR005819">
    <property type="entry name" value="H1/H5"/>
</dbReference>
<evidence type="ECO:0000313" key="10">
    <source>
        <dbReference type="Proteomes" id="UP000887540"/>
    </source>
</evidence>
<feature type="compositionally biased region" description="Basic residues" evidence="8">
    <location>
        <begin position="48"/>
        <end position="59"/>
    </location>
</feature>
<comment type="subcellular location">
    <subcellularLocation>
        <location evidence="2">Chromosome</location>
    </subcellularLocation>
    <subcellularLocation>
        <location evidence="1 7">Nucleus</location>
    </subcellularLocation>
</comment>
<dbReference type="InterPro" id="IPR036388">
    <property type="entry name" value="WH-like_DNA-bd_sf"/>
</dbReference>
<evidence type="ECO:0000256" key="8">
    <source>
        <dbReference type="SAM" id="MobiDB-lite"/>
    </source>
</evidence>
<dbReference type="SUPFAM" id="SSF46785">
    <property type="entry name" value="Winged helix' DNA-binding domain"/>
    <property type="match status" value="1"/>
</dbReference>
<dbReference type="GO" id="GO:0031492">
    <property type="term" value="F:nucleosomal DNA binding"/>
    <property type="evidence" value="ECO:0007669"/>
    <property type="project" value="TreeGrafter"/>
</dbReference>
<evidence type="ECO:0000259" key="9">
    <source>
        <dbReference type="PROSITE" id="PS51504"/>
    </source>
</evidence>
<dbReference type="GO" id="GO:0005634">
    <property type="term" value="C:nucleus"/>
    <property type="evidence" value="ECO:0007669"/>
    <property type="project" value="UniProtKB-SubCell"/>
</dbReference>